<dbReference type="InterPro" id="IPR036812">
    <property type="entry name" value="NAD(P)_OxRdtase_dom_sf"/>
</dbReference>
<sequence>MQTTPFGKDNTQISRVGLGCWQLGADWGDLELSEANAILKASVDAGVTFLDTADVYGGGRSEEIIGNFLSKAGLQDDVFVATKLGRFGDLYPDNYTAASIQGRVEESLKRLKTDALDLVQLHCIPTEVMEQDEVWTILADLVSQGKIKRFGASVETWREAVMCIEKAPELTSLQIIFNLFRQRPIRKVFDLAKQNQVGIIARVPLASGLLSGKFDRQTSFAESDHRNYNRDGAAFNVGETFAGVPFENGLELVEELAPLVPEGMTLAQMALRWILDYDAVSVVIPGASRPDQALANASIADLPPLPTELHETIRQLYKEKIRDQIRGAY</sequence>
<dbReference type="InterPro" id="IPR023210">
    <property type="entry name" value="NADP_OxRdtase_dom"/>
</dbReference>
<dbReference type="Proteomes" id="UP000617628">
    <property type="component" value="Unassembled WGS sequence"/>
</dbReference>
<evidence type="ECO:0000313" key="3">
    <source>
        <dbReference type="Proteomes" id="UP000617628"/>
    </source>
</evidence>
<keyword evidence="3" id="KW-1185">Reference proteome</keyword>
<name>A0A934RW52_9BACT</name>
<dbReference type="PANTHER" id="PTHR43312">
    <property type="entry name" value="D-THREO-ALDOSE 1-DEHYDROGENASE"/>
    <property type="match status" value="1"/>
</dbReference>
<comment type="caution">
    <text evidence="2">The sequence shown here is derived from an EMBL/GenBank/DDBJ whole genome shotgun (WGS) entry which is preliminary data.</text>
</comment>
<dbReference type="AlphaFoldDB" id="A0A934RW52"/>
<dbReference type="RefSeq" id="WP_200355797.1">
    <property type="nucleotide sequence ID" value="NZ_JAENIL010000019.1"/>
</dbReference>
<accession>A0A934RW52</accession>
<evidence type="ECO:0000259" key="1">
    <source>
        <dbReference type="Pfam" id="PF00248"/>
    </source>
</evidence>
<gene>
    <name evidence="2" type="ORF">JIN87_11955</name>
</gene>
<evidence type="ECO:0000313" key="2">
    <source>
        <dbReference type="EMBL" id="MBK1877586.1"/>
    </source>
</evidence>
<reference evidence="2" key="1">
    <citation type="submission" date="2021-01" db="EMBL/GenBank/DDBJ databases">
        <title>Modified the classification status of verrucomicrobia.</title>
        <authorList>
            <person name="Feng X."/>
        </authorList>
    </citation>
    <scope>NUCLEOTIDE SEQUENCE</scope>
    <source>
        <strain evidence="2">KCTC 13126</strain>
    </source>
</reference>
<dbReference type="InterPro" id="IPR053135">
    <property type="entry name" value="AKR2_Oxidoreductase"/>
</dbReference>
<feature type="domain" description="NADP-dependent oxidoreductase" evidence="1">
    <location>
        <begin position="16"/>
        <end position="317"/>
    </location>
</feature>
<proteinExistence type="predicted"/>
<organism evidence="2 3">
    <name type="scientific">Pelagicoccus mobilis</name>
    <dbReference type="NCBI Taxonomy" id="415221"/>
    <lineage>
        <taxon>Bacteria</taxon>
        <taxon>Pseudomonadati</taxon>
        <taxon>Verrucomicrobiota</taxon>
        <taxon>Opitutia</taxon>
        <taxon>Puniceicoccales</taxon>
        <taxon>Pelagicoccaceae</taxon>
        <taxon>Pelagicoccus</taxon>
    </lineage>
</organism>
<protein>
    <submittedName>
        <fullName evidence="2">Aldo/keto reductase</fullName>
    </submittedName>
</protein>
<dbReference type="SUPFAM" id="SSF51430">
    <property type="entry name" value="NAD(P)-linked oxidoreductase"/>
    <property type="match status" value="1"/>
</dbReference>
<dbReference type="EMBL" id="JAENIL010000019">
    <property type="protein sequence ID" value="MBK1877586.1"/>
    <property type="molecule type" value="Genomic_DNA"/>
</dbReference>
<dbReference type="Pfam" id="PF00248">
    <property type="entry name" value="Aldo_ket_red"/>
    <property type="match status" value="1"/>
</dbReference>
<dbReference type="PANTHER" id="PTHR43312:SF1">
    <property type="entry name" value="NADP-DEPENDENT OXIDOREDUCTASE DOMAIN-CONTAINING PROTEIN"/>
    <property type="match status" value="1"/>
</dbReference>
<dbReference type="CDD" id="cd19086">
    <property type="entry name" value="AKR_AKR11C1"/>
    <property type="match status" value="1"/>
</dbReference>
<dbReference type="Gene3D" id="3.20.20.100">
    <property type="entry name" value="NADP-dependent oxidoreductase domain"/>
    <property type="match status" value="1"/>
</dbReference>